<dbReference type="OrthoDB" id="2185101at2"/>
<evidence type="ECO:0000313" key="1">
    <source>
        <dbReference type="EMBL" id="SDQ27279.1"/>
    </source>
</evidence>
<dbReference type="PANTHER" id="PTHR48100:SF59">
    <property type="entry name" value="ADENOSYLCOBALAMIN_ALPHA-RIBAZOLE PHOSPHATASE"/>
    <property type="match status" value="1"/>
</dbReference>
<dbReference type="RefSeq" id="WP_089976806.1">
    <property type="nucleotide sequence ID" value="NZ_CP084916.1"/>
</dbReference>
<dbReference type="InterPro" id="IPR050275">
    <property type="entry name" value="PGM_Phosphatase"/>
</dbReference>
<dbReference type="InterPro" id="IPR013078">
    <property type="entry name" value="His_Pase_superF_clade-1"/>
</dbReference>
<evidence type="ECO:0000313" key="2">
    <source>
        <dbReference type="Proteomes" id="UP000199481"/>
    </source>
</evidence>
<reference evidence="2" key="1">
    <citation type="submission" date="2016-10" db="EMBL/GenBank/DDBJ databases">
        <authorList>
            <person name="Varghese N."/>
            <person name="Submissions S."/>
        </authorList>
    </citation>
    <scope>NUCLEOTIDE SEQUENCE [LARGE SCALE GENOMIC DNA]</scope>
    <source>
        <strain evidence="2">MPL-11</strain>
    </source>
</reference>
<dbReference type="EMBL" id="FNJW01000008">
    <property type="protein sequence ID" value="SDQ27279.1"/>
    <property type="molecule type" value="Genomic_DNA"/>
</dbReference>
<dbReference type="Proteomes" id="UP000199481">
    <property type="component" value="Unassembled WGS sequence"/>
</dbReference>
<keyword evidence="2" id="KW-1185">Reference proteome</keyword>
<dbReference type="AlphaFoldDB" id="A0A1H0ZIT7"/>
<sequence length="206" mass="23912">MGDIYFVRHAESDIRVHDEFSRPLTEKGIRDSALVTNYLKDKNIQYIYSSPYVRAVDTVKDLSERLVIDVTCIDDFRERGISRWVEDFATFSQRQWNDFDYRLSDGECLREVQLRNVKALMKLVQLHPEANCVIGSHGTALSTLINHFNPHFGFEDFSKIKGLMPWIVKMSFENQISIKIESIDVFKNNEITTIGLSEPMLTDQVK</sequence>
<dbReference type="CDD" id="cd07067">
    <property type="entry name" value="HP_PGM_like"/>
    <property type="match status" value="1"/>
</dbReference>
<dbReference type="Pfam" id="PF00300">
    <property type="entry name" value="His_Phos_1"/>
    <property type="match status" value="1"/>
</dbReference>
<dbReference type="Gene3D" id="3.40.50.1240">
    <property type="entry name" value="Phosphoglycerate mutase-like"/>
    <property type="match status" value="1"/>
</dbReference>
<dbReference type="GO" id="GO:0005737">
    <property type="term" value="C:cytoplasm"/>
    <property type="evidence" value="ECO:0007669"/>
    <property type="project" value="TreeGrafter"/>
</dbReference>
<dbReference type="SUPFAM" id="SSF53254">
    <property type="entry name" value="Phosphoglycerate mutase-like"/>
    <property type="match status" value="1"/>
</dbReference>
<dbReference type="GO" id="GO:0016791">
    <property type="term" value="F:phosphatase activity"/>
    <property type="evidence" value="ECO:0007669"/>
    <property type="project" value="TreeGrafter"/>
</dbReference>
<dbReference type="SMART" id="SM00855">
    <property type="entry name" value="PGAM"/>
    <property type="match status" value="1"/>
</dbReference>
<protein>
    <submittedName>
        <fullName evidence="1">2,3-bisphosphoglycerate-dependent phosphoglycerate mutase</fullName>
    </submittedName>
</protein>
<gene>
    <name evidence="1" type="ORF">SAMN04487752_1543</name>
</gene>
<dbReference type="InterPro" id="IPR029033">
    <property type="entry name" value="His_PPase_superfam"/>
</dbReference>
<accession>A0A1H0ZIT7</accession>
<dbReference type="PANTHER" id="PTHR48100">
    <property type="entry name" value="BROAD-SPECIFICITY PHOSPHATASE YOR283W-RELATED"/>
    <property type="match status" value="1"/>
</dbReference>
<organism evidence="1 2">
    <name type="scientific">Carnobacterium viridans</name>
    <dbReference type="NCBI Taxonomy" id="174587"/>
    <lineage>
        <taxon>Bacteria</taxon>
        <taxon>Bacillati</taxon>
        <taxon>Bacillota</taxon>
        <taxon>Bacilli</taxon>
        <taxon>Lactobacillales</taxon>
        <taxon>Carnobacteriaceae</taxon>
        <taxon>Carnobacterium</taxon>
    </lineage>
</organism>
<name>A0A1H0ZIT7_9LACT</name>
<proteinExistence type="predicted"/>